<gene>
    <name evidence="12" type="ORF">R1flu_005163</name>
</gene>
<name>A0ABD1YV63_9MARC</name>
<dbReference type="PANTHER" id="PTHR15959:SF0">
    <property type="entry name" value="SYNTAXIN-18"/>
    <property type="match status" value="1"/>
</dbReference>
<dbReference type="Proteomes" id="UP001605036">
    <property type="component" value="Unassembled WGS sequence"/>
</dbReference>
<evidence type="ECO:0000259" key="11">
    <source>
        <dbReference type="Pfam" id="PF10496"/>
    </source>
</evidence>
<dbReference type="Gene3D" id="1.20.5.110">
    <property type="match status" value="1"/>
</dbReference>
<dbReference type="AlphaFoldDB" id="A0ABD1YV63"/>
<evidence type="ECO:0000256" key="2">
    <source>
        <dbReference type="ARBA" id="ARBA00009063"/>
    </source>
</evidence>
<dbReference type="GO" id="GO:0016020">
    <property type="term" value="C:membrane"/>
    <property type="evidence" value="ECO:0007669"/>
    <property type="project" value="UniProtKB-SubCell"/>
</dbReference>
<evidence type="ECO:0000256" key="1">
    <source>
        <dbReference type="ARBA" id="ARBA00004211"/>
    </source>
</evidence>
<keyword evidence="13" id="KW-1185">Reference proteome</keyword>
<dbReference type="Pfam" id="PF10496">
    <property type="entry name" value="Syntaxin-18_N"/>
    <property type="match status" value="1"/>
</dbReference>
<reference evidence="12 13" key="1">
    <citation type="submission" date="2024-09" db="EMBL/GenBank/DDBJ databases">
        <title>Chromosome-scale assembly of Riccia fluitans.</title>
        <authorList>
            <person name="Paukszto L."/>
            <person name="Sawicki J."/>
            <person name="Karawczyk K."/>
            <person name="Piernik-Szablinska J."/>
            <person name="Szczecinska M."/>
            <person name="Mazdziarz M."/>
        </authorList>
    </citation>
    <scope>NUCLEOTIDE SEQUENCE [LARGE SCALE GENOMIC DNA]</scope>
    <source>
        <strain evidence="12">Rf_01</strain>
        <tissue evidence="12">Aerial parts of the thallus</tissue>
    </source>
</reference>
<evidence type="ECO:0000256" key="7">
    <source>
        <dbReference type="ARBA" id="ARBA00023054"/>
    </source>
</evidence>
<protein>
    <recommendedName>
        <fullName evidence="11">SNARE-complex protein Syntaxin-18 N-terminal domain-containing protein</fullName>
    </recommendedName>
</protein>
<comment type="subcellular location">
    <subcellularLocation>
        <location evidence="1">Membrane</location>
        <topology evidence="1">Single-pass type IV membrane protein</topology>
    </subcellularLocation>
</comment>
<keyword evidence="7" id="KW-0175">Coiled coil</keyword>
<feature type="transmembrane region" description="Helical" evidence="10">
    <location>
        <begin position="294"/>
        <end position="313"/>
    </location>
</feature>
<dbReference type="EMBL" id="JBHFFA010000003">
    <property type="protein sequence ID" value="KAL2633684.1"/>
    <property type="molecule type" value="Genomic_DNA"/>
</dbReference>
<evidence type="ECO:0000256" key="5">
    <source>
        <dbReference type="ARBA" id="ARBA00022927"/>
    </source>
</evidence>
<evidence type="ECO:0000313" key="13">
    <source>
        <dbReference type="Proteomes" id="UP001605036"/>
    </source>
</evidence>
<keyword evidence="6 10" id="KW-1133">Transmembrane helix</keyword>
<feature type="compositionally biased region" description="Polar residues" evidence="9">
    <location>
        <begin position="182"/>
        <end position="205"/>
    </location>
</feature>
<sequence>MANAKDVTEKFREAVRSAAVNQGYDEEKLANISAALIMHKVPPRSEFCATAIDILGNIRSMHTFIMTHGKDYADRYRSTEKDKDIIEHEVGEFVKTCKKRIDSLKDSIGAEHKKTGRSGWLGGLGKSGLSRDLNAHQHGMVLILSEHLHAVTAQFDQLRANRFQESIDRRLPKRRPGLQALNKIQTGSAEPSSDWLRSSQQTNTHPEGYQAQEQLDDETRALQVELSNLMDTVQETERKMLEVSALNHLFSTHVLHQAQQIEMLYHQALDATTYIEKGNKELTKAIKRNSSSRLYILLVMTVLTLTLLFLDWYQ</sequence>
<organism evidence="12 13">
    <name type="scientific">Riccia fluitans</name>
    <dbReference type="NCBI Taxonomy" id="41844"/>
    <lineage>
        <taxon>Eukaryota</taxon>
        <taxon>Viridiplantae</taxon>
        <taxon>Streptophyta</taxon>
        <taxon>Embryophyta</taxon>
        <taxon>Marchantiophyta</taxon>
        <taxon>Marchantiopsida</taxon>
        <taxon>Marchantiidae</taxon>
        <taxon>Marchantiales</taxon>
        <taxon>Ricciaceae</taxon>
        <taxon>Riccia</taxon>
    </lineage>
</organism>
<keyword evidence="4 10" id="KW-0812">Transmembrane</keyword>
<evidence type="ECO:0000256" key="8">
    <source>
        <dbReference type="ARBA" id="ARBA00023136"/>
    </source>
</evidence>
<dbReference type="InterPro" id="IPR019529">
    <property type="entry name" value="Syntaxin-18_N"/>
</dbReference>
<dbReference type="InterPro" id="IPR010989">
    <property type="entry name" value="SNARE"/>
</dbReference>
<evidence type="ECO:0000256" key="10">
    <source>
        <dbReference type="SAM" id="Phobius"/>
    </source>
</evidence>
<evidence type="ECO:0000256" key="4">
    <source>
        <dbReference type="ARBA" id="ARBA00022692"/>
    </source>
</evidence>
<comment type="similarity">
    <text evidence="2">Belongs to the syntaxin family.</text>
</comment>
<feature type="region of interest" description="Disordered" evidence="9">
    <location>
        <begin position="167"/>
        <end position="212"/>
    </location>
</feature>
<dbReference type="SUPFAM" id="SSF47661">
    <property type="entry name" value="t-snare proteins"/>
    <property type="match status" value="1"/>
</dbReference>
<comment type="caution">
    <text evidence="12">The sequence shown here is derived from an EMBL/GenBank/DDBJ whole genome shotgun (WGS) entry which is preliminary data.</text>
</comment>
<feature type="domain" description="SNARE-complex protein Syntaxin-18 N-terminal" evidence="11">
    <location>
        <begin position="6"/>
        <end position="86"/>
    </location>
</feature>
<dbReference type="GO" id="GO:0015031">
    <property type="term" value="P:protein transport"/>
    <property type="evidence" value="ECO:0007669"/>
    <property type="project" value="UniProtKB-KW"/>
</dbReference>
<keyword evidence="3" id="KW-0813">Transport</keyword>
<evidence type="ECO:0000313" key="12">
    <source>
        <dbReference type="EMBL" id="KAL2633684.1"/>
    </source>
</evidence>
<evidence type="ECO:0000256" key="9">
    <source>
        <dbReference type="SAM" id="MobiDB-lite"/>
    </source>
</evidence>
<keyword evidence="8 10" id="KW-0472">Membrane</keyword>
<dbReference type="PANTHER" id="PTHR15959">
    <property type="entry name" value="SYNTAXIN-18"/>
    <property type="match status" value="1"/>
</dbReference>
<proteinExistence type="inferred from homology"/>
<evidence type="ECO:0000256" key="6">
    <source>
        <dbReference type="ARBA" id="ARBA00022989"/>
    </source>
</evidence>
<keyword evidence="5" id="KW-0653">Protein transport</keyword>
<evidence type="ECO:0000256" key="3">
    <source>
        <dbReference type="ARBA" id="ARBA00022448"/>
    </source>
</evidence>
<accession>A0ABD1YV63</accession>